<evidence type="ECO:0000256" key="1">
    <source>
        <dbReference type="ARBA" id="ARBA00022729"/>
    </source>
</evidence>
<dbReference type="SUPFAM" id="SSF89392">
    <property type="entry name" value="Prokaryotic lipoproteins and lipoprotein localization factors"/>
    <property type="match status" value="1"/>
</dbReference>
<protein>
    <recommendedName>
        <fullName evidence="5">Outer membrane lipoprotein carrier protein LolA</fullName>
    </recommendedName>
</protein>
<feature type="chain" id="PRO_5039177981" description="Outer membrane lipoprotein carrier protein LolA" evidence="2">
    <location>
        <begin position="22"/>
        <end position="207"/>
    </location>
</feature>
<proteinExistence type="predicted"/>
<evidence type="ECO:0000256" key="2">
    <source>
        <dbReference type="SAM" id="SignalP"/>
    </source>
</evidence>
<evidence type="ECO:0000313" key="4">
    <source>
        <dbReference type="Proteomes" id="UP000824236"/>
    </source>
</evidence>
<dbReference type="InterPro" id="IPR029046">
    <property type="entry name" value="LolA/LolB/LppX"/>
</dbReference>
<dbReference type="Proteomes" id="UP000824236">
    <property type="component" value="Unassembled WGS sequence"/>
</dbReference>
<dbReference type="CDD" id="cd16325">
    <property type="entry name" value="LolA"/>
    <property type="match status" value="1"/>
</dbReference>
<sequence length="207" mass="23446">MKLYRLLAWVWALGFVLPAYAQQEEARDILRRAADTFLRSGGVNASFSVRSSEGSYAGAIRLKAEKFVLEAGGMTTWFDGHTQWTYLPESDEVNISEPTPEELQTINPYAWLSLYDRGYDLNLLPAETSGQYKVEMLARSSEAQVSRLVLWLDKSSLQPVKFSLTLSGNVEPTEIIVRAYRTGQTYADRQFVFNPSEYPTAEVIDLR</sequence>
<organism evidence="3 4">
    <name type="scientific">Candidatus Bacteroides intestinipullorum</name>
    <dbReference type="NCBI Taxonomy" id="2838471"/>
    <lineage>
        <taxon>Bacteria</taxon>
        <taxon>Pseudomonadati</taxon>
        <taxon>Bacteroidota</taxon>
        <taxon>Bacteroidia</taxon>
        <taxon>Bacteroidales</taxon>
        <taxon>Bacteroidaceae</taxon>
        <taxon>Bacteroides</taxon>
    </lineage>
</organism>
<dbReference type="EMBL" id="JAHLFO010000053">
    <property type="protein sequence ID" value="MBU3813736.1"/>
    <property type="molecule type" value="Genomic_DNA"/>
</dbReference>
<name>A0A9E2NQ05_9BACE</name>
<reference evidence="3" key="1">
    <citation type="journal article" date="2021" name="PeerJ">
        <title>Extensive microbial diversity within the chicken gut microbiome revealed by metagenomics and culture.</title>
        <authorList>
            <person name="Gilroy R."/>
            <person name="Ravi A."/>
            <person name="Getino M."/>
            <person name="Pursley I."/>
            <person name="Horton D.L."/>
            <person name="Alikhan N.F."/>
            <person name="Baker D."/>
            <person name="Gharbi K."/>
            <person name="Hall N."/>
            <person name="Watson M."/>
            <person name="Adriaenssens E.M."/>
            <person name="Foster-Nyarko E."/>
            <person name="Jarju S."/>
            <person name="Secka A."/>
            <person name="Antonio M."/>
            <person name="Oren A."/>
            <person name="Chaudhuri R.R."/>
            <person name="La Ragione R."/>
            <person name="Hildebrand F."/>
            <person name="Pallen M.J."/>
        </authorList>
    </citation>
    <scope>NUCLEOTIDE SEQUENCE</scope>
    <source>
        <strain evidence="3">B3-3758</strain>
    </source>
</reference>
<accession>A0A9E2NQ05</accession>
<dbReference type="Pfam" id="PF16584">
    <property type="entry name" value="LolA_2"/>
    <property type="match status" value="1"/>
</dbReference>
<dbReference type="AlphaFoldDB" id="A0A9E2NQ05"/>
<dbReference type="Gene3D" id="2.50.20.10">
    <property type="entry name" value="Lipoprotein localisation LolA/LolB/LppX"/>
    <property type="match status" value="1"/>
</dbReference>
<reference evidence="3" key="2">
    <citation type="submission" date="2021-04" db="EMBL/GenBank/DDBJ databases">
        <authorList>
            <person name="Gilroy R."/>
        </authorList>
    </citation>
    <scope>NUCLEOTIDE SEQUENCE</scope>
    <source>
        <strain evidence="3">B3-3758</strain>
    </source>
</reference>
<evidence type="ECO:0000313" key="3">
    <source>
        <dbReference type="EMBL" id="MBU3813736.1"/>
    </source>
</evidence>
<dbReference type="InterPro" id="IPR004564">
    <property type="entry name" value="OM_lipoprot_carrier_LolA-like"/>
</dbReference>
<feature type="signal peptide" evidence="2">
    <location>
        <begin position="1"/>
        <end position="21"/>
    </location>
</feature>
<keyword evidence="1 2" id="KW-0732">Signal</keyword>
<comment type="caution">
    <text evidence="3">The sequence shown here is derived from an EMBL/GenBank/DDBJ whole genome shotgun (WGS) entry which is preliminary data.</text>
</comment>
<evidence type="ECO:0008006" key="5">
    <source>
        <dbReference type="Google" id="ProtNLM"/>
    </source>
</evidence>
<gene>
    <name evidence="3" type="ORF">H9791_04420</name>
</gene>